<dbReference type="CDD" id="cd00077">
    <property type="entry name" value="HDc"/>
    <property type="match status" value="1"/>
</dbReference>
<dbReference type="PROSITE" id="PS51832">
    <property type="entry name" value="HD_GYP"/>
    <property type="match status" value="1"/>
</dbReference>
<dbReference type="Proteomes" id="UP000324638">
    <property type="component" value="Unassembled WGS sequence"/>
</dbReference>
<sequence>MENFAKLKTQDIKSQAERKDIYLDNDFIAISKYIKITDEDINRLKKWDINEVFIKDLENEDATHNSVQDFEKFLREYKVFKNIYLNIIKQTKNNLGNFRHNNLVNMKELNEIIDGLLDIMNRNLNSFIELLSIFNFNKEDFYYVRSLNVSIISLIIGKQMKLSDGILKKLGLGAILYDIGLVKVPEKILNKQYKHSPEEYAEIKKHTVYGYKLMKSNFRFEEEVAVISLEHHEYFNGKGYPRGISGNEIHLYAKIVAVAHEAEKVMKNRRIAIDEKSLNFNKNNNNVEKKLLFDAVRHIIHGAKIKYDPTISKVFVAIFSVYPIGSVVILNDNRKGLVFATNTNFPIRPIIKIVSDNSGNIIENGEVVNLVENNQIFINGIDRDDKFLEEVDKKILNKD</sequence>
<gene>
    <name evidence="2" type="ORF">EPJ79_09830</name>
</gene>
<proteinExistence type="predicted"/>
<comment type="caution">
    <text evidence="2">The sequence shown here is derived from an EMBL/GenBank/DDBJ whole genome shotgun (WGS) entry which is preliminary data.</text>
</comment>
<reference evidence="2 3" key="1">
    <citation type="journal article" date="1992" name="Lakartidningen">
        <title>[Penicillin V and not amoxicillin is the first choice preparation in acute otitis].</title>
        <authorList>
            <person name="Kamme C."/>
            <person name="Lundgren K."/>
            <person name="Prellner K."/>
        </authorList>
    </citation>
    <scope>NUCLEOTIDE SEQUENCE [LARGE SCALE GENOMIC DNA]</scope>
    <source>
        <strain evidence="2 3">513A</strain>
    </source>
</reference>
<dbReference type="Pfam" id="PF13487">
    <property type="entry name" value="HD_5"/>
    <property type="match status" value="1"/>
</dbReference>
<organism evidence="2 3">
    <name type="scientific">Brachyspira aalborgi</name>
    <dbReference type="NCBI Taxonomy" id="29522"/>
    <lineage>
        <taxon>Bacteria</taxon>
        <taxon>Pseudomonadati</taxon>
        <taxon>Spirochaetota</taxon>
        <taxon>Spirochaetia</taxon>
        <taxon>Brachyspirales</taxon>
        <taxon>Brachyspiraceae</taxon>
        <taxon>Brachyspira</taxon>
    </lineage>
</organism>
<feature type="domain" description="HD-GYP" evidence="1">
    <location>
        <begin position="120"/>
        <end position="317"/>
    </location>
</feature>
<dbReference type="EMBL" id="SAXU01000001">
    <property type="protein sequence ID" value="TXJ21402.1"/>
    <property type="molecule type" value="Genomic_DNA"/>
</dbReference>
<evidence type="ECO:0000313" key="3">
    <source>
        <dbReference type="Proteomes" id="UP000324638"/>
    </source>
</evidence>
<dbReference type="AlphaFoldDB" id="A0A5C8DBL8"/>
<protein>
    <submittedName>
        <fullName evidence="2">HD domain-containing protein</fullName>
    </submittedName>
</protein>
<dbReference type="InterPro" id="IPR003607">
    <property type="entry name" value="HD/PDEase_dom"/>
</dbReference>
<name>A0A5C8DBL8_9SPIR</name>
<evidence type="ECO:0000259" key="1">
    <source>
        <dbReference type="PROSITE" id="PS51832"/>
    </source>
</evidence>
<dbReference type="InterPro" id="IPR037522">
    <property type="entry name" value="HD_GYP_dom"/>
</dbReference>
<dbReference type="RefSeq" id="WP_147739364.1">
    <property type="nucleotide sequence ID" value="NZ_SAXU01000001.1"/>
</dbReference>
<evidence type="ECO:0000313" key="2">
    <source>
        <dbReference type="EMBL" id="TXJ21402.1"/>
    </source>
</evidence>
<accession>A0A5C8DBL8</accession>
<dbReference type="PANTHER" id="PTHR43155">
    <property type="entry name" value="CYCLIC DI-GMP PHOSPHODIESTERASE PA4108-RELATED"/>
    <property type="match status" value="1"/>
</dbReference>
<dbReference type="PANTHER" id="PTHR43155:SF2">
    <property type="entry name" value="CYCLIC DI-GMP PHOSPHODIESTERASE PA4108"/>
    <property type="match status" value="1"/>
</dbReference>
<dbReference type="SUPFAM" id="SSF109604">
    <property type="entry name" value="HD-domain/PDEase-like"/>
    <property type="match status" value="1"/>
</dbReference>
<dbReference type="Gene3D" id="1.10.3210.10">
    <property type="entry name" value="Hypothetical protein af1432"/>
    <property type="match status" value="1"/>
</dbReference>